<evidence type="ECO:0000313" key="2">
    <source>
        <dbReference type="EMBL" id="RKR93343.1"/>
    </source>
</evidence>
<feature type="transmembrane region" description="Helical" evidence="1">
    <location>
        <begin position="137"/>
        <end position="155"/>
    </location>
</feature>
<feature type="transmembrane region" description="Helical" evidence="1">
    <location>
        <begin position="109"/>
        <end position="131"/>
    </location>
</feature>
<reference evidence="2 3" key="1">
    <citation type="submission" date="2018-10" db="EMBL/GenBank/DDBJ databases">
        <title>Sequencing the genomes of 1000 actinobacteria strains.</title>
        <authorList>
            <person name="Klenk H.-P."/>
        </authorList>
    </citation>
    <scope>NUCLEOTIDE SEQUENCE [LARGE SCALE GENOMIC DNA]</scope>
    <source>
        <strain evidence="2 3">DSM 44343</strain>
    </source>
</reference>
<dbReference type="RefSeq" id="WP_062796271.1">
    <property type="nucleotide sequence ID" value="NZ_CBCRXS010000001.1"/>
</dbReference>
<organism evidence="2 3">
    <name type="scientific">Williamsia marianensis</name>
    <dbReference type="NCBI Taxonomy" id="85044"/>
    <lineage>
        <taxon>Bacteria</taxon>
        <taxon>Bacillati</taxon>
        <taxon>Actinomycetota</taxon>
        <taxon>Actinomycetes</taxon>
        <taxon>Mycobacteriales</taxon>
        <taxon>Nocardiaceae</taxon>
        <taxon>Williamsia</taxon>
    </lineage>
</organism>
<dbReference type="Proteomes" id="UP000274762">
    <property type="component" value="Unassembled WGS sequence"/>
</dbReference>
<gene>
    <name evidence="2" type="ORF">DFJ75_0127</name>
</gene>
<sequence>MTWHRVFPLARITGHVAWWVFVVVTLFAGGITWTGGSEYLGPASGTGWSGNRQAYSEIKAPVAIANFTGASSFEHDPWTQLEVLSVIAFAVVIVAAVIEAVASRRLVPGVVTVAAPCVAFGLLLLATPGVLDSVRFGTMQTLGVVLVAVAVREVWARRFAPGPGIGTSSKP</sequence>
<evidence type="ECO:0000256" key="1">
    <source>
        <dbReference type="SAM" id="Phobius"/>
    </source>
</evidence>
<keyword evidence="1" id="KW-1133">Transmembrane helix</keyword>
<dbReference type="AlphaFoldDB" id="A0A495JWE1"/>
<accession>A0A495JWE1</accession>
<keyword evidence="1" id="KW-0812">Transmembrane</keyword>
<name>A0A495JWE1_WILMA</name>
<feature type="transmembrane region" description="Helical" evidence="1">
    <location>
        <begin position="83"/>
        <end position="102"/>
    </location>
</feature>
<keyword evidence="1" id="KW-0472">Membrane</keyword>
<proteinExistence type="predicted"/>
<evidence type="ECO:0000313" key="3">
    <source>
        <dbReference type="Proteomes" id="UP000274762"/>
    </source>
</evidence>
<dbReference type="EMBL" id="RBKV01000001">
    <property type="protein sequence ID" value="RKR93343.1"/>
    <property type="molecule type" value="Genomic_DNA"/>
</dbReference>
<protein>
    <submittedName>
        <fullName evidence="2">Uncharacterized protein</fullName>
    </submittedName>
</protein>
<dbReference type="OrthoDB" id="4566672at2"/>
<comment type="caution">
    <text evidence="2">The sequence shown here is derived from an EMBL/GenBank/DDBJ whole genome shotgun (WGS) entry which is preliminary data.</text>
</comment>
<feature type="transmembrane region" description="Helical" evidence="1">
    <location>
        <begin position="12"/>
        <end position="33"/>
    </location>
</feature>